<name>A0A518ET43_9BACT</name>
<keyword evidence="2" id="KW-1185">Reference proteome</keyword>
<dbReference type="AlphaFoldDB" id="A0A518ET43"/>
<sequence length="205" mass="23250">MLYELNDVIHQAGLDLNGVRLARHSRDGLAQRRRHVRYFDDYVSIQPQGNLSRYNGASIAFQFIPGPTLADWEPSVMFARAHRVSESWERRDGDLDHCPSLPDPRHRPSAGLLAYDWEILPDVGEYSSGAGGNLLSMPPKVSSSLEALWGRKRSATARHQRIRVPRQRLLGQGSVRRLQGCPICHGRCRLYLRLWSESEVFHSAA</sequence>
<gene>
    <name evidence="1" type="ORF">Poly30_27780</name>
</gene>
<accession>A0A518ET43</accession>
<evidence type="ECO:0000313" key="1">
    <source>
        <dbReference type="EMBL" id="QDV07259.1"/>
    </source>
</evidence>
<protein>
    <submittedName>
        <fullName evidence="1">Uncharacterized protein</fullName>
    </submittedName>
</protein>
<dbReference type="Proteomes" id="UP000320390">
    <property type="component" value="Chromosome"/>
</dbReference>
<dbReference type="EMBL" id="CP036434">
    <property type="protein sequence ID" value="QDV07259.1"/>
    <property type="molecule type" value="Genomic_DNA"/>
</dbReference>
<organism evidence="1 2">
    <name type="scientific">Saltatorellus ferox</name>
    <dbReference type="NCBI Taxonomy" id="2528018"/>
    <lineage>
        <taxon>Bacteria</taxon>
        <taxon>Pseudomonadati</taxon>
        <taxon>Planctomycetota</taxon>
        <taxon>Planctomycetia</taxon>
        <taxon>Planctomycetia incertae sedis</taxon>
        <taxon>Saltatorellus</taxon>
    </lineage>
</organism>
<proteinExistence type="predicted"/>
<reference evidence="1 2" key="1">
    <citation type="submission" date="2019-02" db="EMBL/GenBank/DDBJ databases">
        <title>Deep-cultivation of Planctomycetes and their phenomic and genomic characterization uncovers novel biology.</title>
        <authorList>
            <person name="Wiegand S."/>
            <person name="Jogler M."/>
            <person name="Boedeker C."/>
            <person name="Pinto D."/>
            <person name="Vollmers J."/>
            <person name="Rivas-Marin E."/>
            <person name="Kohn T."/>
            <person name="Peeters S.H."/>
            <person name="Heuer A."/>
            <person name="Rast P."/>
            <person name="Oberbeckmann S."/>
            <person name="Bunk B."/>
            <person name="Jeske O."/>
            <person name="Meyerdierks A."/>
            <person name="Storesund J.E."/>
            <person name="Kallscheuer N."/>
            <person name="Luecker S."/>
            <person name="Lage O.M."/>
            <person name="Pohl T."/>
            <person name="Merkel B.J."/>
            <person name="Hornburger P."/>
            <person name="Mueller R.-W."/>
            <person name="Bruemmer F."/>
            <person name="Labrenz M."/>
            <person name="Spormann A.M."/>
            <person name="Op den Camp H."/>
            <person name="Overmann J."/>
            <person name="Amann R."/>
            <person name="Jetten M.S.M."/>
            <person name="Mascher T."/>
            <person name="Medema M.H."/>
            <person name="Devos D.P."/>
            <person name="Kaster A.-K."/>
            <person name="Ovreas L."/>
            <person name="Rohde M."/>
            <person name="Galperin M.Y."/>
            <person name="Jogler C."/>
        </authorList>
    </citation>
    <scope>NUCLEOTIDE SEQUENCE [LARGE SCALE GENOMIC DNA]</scope>
    <source>
        <strain evidence="1 2">Poly30</strain>
    </source>
</reference>
<evidence type="ECO:0000313" key="2">
    <source>
        <dbReference type="Proteomes" id="UP000320390"/>
    </source>
</evidence>